<dbReference type="PANTHER" id="PTHR30111:SF1">
    <property type="entry name" value="33 KDA CHAPERONIN"/>
    <property type="match status" value="1"/>
</dbReference>
<dbReference type="NCBIfam" id="NF002386">
    <property type="entry name" value="PRK01402.1"/>
    <property type="match status" value="1"/>
</dbReference>
<dbReference type="SUPFAM" id="SSF64397">
    <property type="entry name" value="Hsp33 domain"/>
    <property type="match status" value="1"/>
</dbReference>
<accession>A0ABW3FEZ3</accession>
<evidence type="ECO:0000313" key="7">
    <source>
        <dbReference type="Proteomes" id="UP001597101"/>
    </source>
</evidence>
<evidence type="ECO:0000256" key="4">
    <source>
        <dbReference type="ARBA" id="ARBA00023186"/>
    </source>
</evidence>
<dbReference type="SUPFAM" id="SSF118352">
    <property type="entry name" value="HSP33 redox switch-like"/>
    <property type="match status" value="1"/>
</dbReference>
<protein>
    <submittedName>
        <fullName evidence="6">Hsp33 family molecular chaperone</fullName>
    </submittedName>
</protein>
<evidence type="ECO:0000313" key="6">
    <source>
        <dbReference type="EMBL" id="MFD0917057.1"/>
    </source>
</evidence>
<dbReference type="EMBL" id="JBHTJV010000009">
    <property type="protein sequence ID" value="MFD0917057.1"/>
    <property type="molecule type" value="Genomic_DNA"/>
</dbReference>
<reference evidence="7" key="1">
    <citation type="journal article" date="2019" name="Int. J. Syst. Evol. Microbiol.">
        <title>The Global Catalogue of Microorganisms (GCM) 10K type strain sequencing project: providing services to taxonomists for standard genome sequencing and annotation.</title>
        <authorList>
            <consortium name="The Broad Institute Genomics Platform"/>
            <consortium name="The Broad Institute Genome Sequencing Center for Infectious Disease"/>
            <person name="Wu L."/>
            <person name="Ma J."/>
        </authorList>
    </citation>
    <scope>NUCLEOTIDE SEQUENCE [LARGE SCALE GENOMIC DNA]</scope>
    <source>
        <strain evidence="7">CCUG 60023</strain>
    </source>
</reference>
<evidence type="ECO:0000256" key="1">
    <source>
        <dbReference type="ARBA" id="ARBA00022490"/>
    </source>
</evidence>
<dbReference type="Gene3D" id="3.90.1280.10">
    <property type="entry name" value="HSP33 redox switch-like"/>
    <property type="match status" value="1"/>
</dbReference>
<dbReference type="InterPro" id="IPR016154">
    <property type="entry name" value="Heat_shock_Hsp33_C"/>
</dbReference>
<evidence type="ECO:0000256" key="5">
    <source>
        <dbReference type="ARBA" id="ARBA00023284"/>
    </source>
</evidence>
<gene>
    <name evidence="6" type="ORF">ACFQ14_11615</name>
</gene>
<dbReference type="Gene3D" id="3.55.30.10">
    <property type="entry name" value="Hsp33 domain"/>
    <property type="match status" value="1"/>
</dbReference>
<name>A0ABW3FEZ3_9HYPH</name>
<dbReference type="Gene3D" id="1.10.287.480">
    <property type="entry name" value="helix hairpin bin"/>
    <property type="match status" value="1"/>
</dbReference>
<keyword evidence="2" id="KW-0862">Zinc</keyword>
<dbReference type="CDD" id="cd00498">
    <property type="entry name" value="Hsp33"/>
    <property type="match status" value="1"/>
</dbReference>
<keyword evidence="5" id="KW-0676">Redox-active center</keyword>
<keyword evidence="7" id="KW-1185">Reference proteome</keyword>
<dbReference type="InterPro" id="IPR000397">
    <property type="entry name" value="Heat_shock_Hsp33"/>
</dbReference>
<keyword evidence="1" id="KW-0963">Cytoplasm</keyword>
<sequence>MAQTQETAAIALAGLDAVIPFQVAPLDVRGRAVQLGPMLDAMLGRHDYPQAVSRLIAEAVTLTVLLGTALKFEGKFILQTQTDGAVPLIVTEFRTPSSVRAYANFDREAVDALVAEGKSDAPSLMGNGILAMTIDQGTYMQRYQGIVQLDGITLEEVARRYFLQSEQIPTEVRLAVGETLTRGEDGKPISGWSAGGVLLQFLPDSEERMRQKDLHGGDGAEDYEFSTDDAWAEALALMGTVEDLELTDRDVEPERLLYRLFHEHGVHAFDANPVFDDCGCSEDNVRGVLSGFTAEQLNESTEEGEITVTCEFCSSTYRFSPSEFTTSQ</sequence>
<comment type="caution">
    <text evidence="6">The sequence shown here is derived from an EMBL/GenBank/DDBJ whole genome shotgun (WGS) entry which is preliminary data.</text>
</comment>
<organism evidence="6 7">
    <name type="scientific">Pseudahrensia aquimaris</name>
    <dbReference type="NCBI Taxonomy" id="744461"/>
    <lineage>
        <taxon>Bacteria</taxon>
        <taxon>Pseudomonadati</taxon>
        <taxon>Pseudomonadota</taxon>
        <taxon>Alphaproteobacteria</taxon>
        <taxon>Hyphomicrobiales</taxon>
        <taxon>Ahrensiaceae</taxon>
        <taxon>Pseudahrensia</taxon>
    </lineage>
</organism>
<keyword evidence="3" id="KW-1015">Disulfide bond</keyword>
<dbReference type="Proteomes" id="UP001597101">
    <property type="component" value="Unassembled WGS sequence"/>
</dbReference>
<dbReference type="InterPro" id="IPR016153">
    <property type="entry name" value="Heat_shock_Hsp33_N"/>
</dbReference>
<keyword evidence="4" id="KW-0143">Chaperone</keyword>
<dbReference type="RefSeq" id="WP_377212896.1">
    <property type="nucleotide sequence ID" value="NZ_JBHTJV010000009.1"/>
</dbReference>
<evidence type="ECO:0000256" key="2">
    <source>
        <dbReference type="ARBA" id="ARBA00022833"/>
    </source>
</evidence>
<evidence type="ECO:0000256" key="3">
    <source>
        <dbReference type="ARBA" id="ARBA00023157"/>
    </source>
</evidence>
<dbReference type="PIRSF" id="PIRSF005261">
    <property type="entry name" value="Heat_shock_Hsp33"/>
    <property type="match status" value="1"/>
</dbReference>
<dbReference type="InterPro" id="IPR023212">
    <property type="entry name" value="Hsp33_helix_hairpin_bin_dom_sf"/>
</dbReference>
<dbReference type="PANTHER" id="PTHR30111">
    <property type="entry name" value="33 KDA CHAPERONIN"/>
    <property type="match status" value="1"/>
</dbReference>
<proteinExistence type="predicted"/>
<dbReference type="Pfam" id="PF01430">
    <property type="entry name" value="HSP33"/>
    <property type="match status" value="1"/>
</dbReference>